<dbReference type="EMBL" id="AAMS01000010">
    <property type="protein sequence ID" value="EAQ05339.1"/>
    <property type="molecule type" value="Genomic_DNA"/>
</dbReference>
<feature type="compositionally biased region" description="Basic and acidic residues" evidence="1">
    <location>
        <begin position="20"/>
        <end position="34"/>
    </location>
</feature>
<evidence type="ECO:0000313" key="3">
    <source>
        <dbReference type="Proteomes" id="UP000004507"/>
    </source>
</evidence>
<dbReference type="Proteomes" id="UP000004507">
    <property type="component" value="Unassembled WGS sequence"/>
</dbReference>
<dbReference type="RefSeq" id="WP_007203990.1">
    <property type="nucleotide sequence ID" value="NZ_CH672414.1"/>
</dbReference>
<gene>
    <name evidence="2" type="ORF">SKA53_00145</name>
</gene>
<feature type="region of interest" description="Disordered" evidence="1">
    <location>
        <begin position="20"/>
        <end position="41"/>
    </location>
</feature>
<evidence type="ECO:0000313" key="2">
    <source>
        <dbReference type="EMBL" id="EAQ05339.1"/>
    </source>
</evidence>
<organism evidence="2 3">
    <name type="scientific">Yoonia vestfoldensis SKA53</name>
    <dbReference type="NCBI Taxonomy" id="314232"/>
    <lineage>
        <taxon>Bacteria</taxon>
        <taxon>Pseudomonadati</taxon>
        <taxon>Pseudomonadota</taxon>
        <taxon>Alphaproteobacteria</taxon>
        <taxon>Rhodobacterales</taxon>
        <taxon>Paracoccaceae</taxon>
        <taxon>Yoonia</taxon>
    </lineage>
</organism>
<name>A3V8X6_9RHOB</name>
<dbReference type="AlphaFoldDB" id="A3V8X6"/>
<keyword evidence="3" id="KW-1185">Reference proteome</keyword>
<sequence length="41" mass="4352">MSATDQTTLAVTVITANETEKCDETPARPEKACQKNEAAAL</sequence>
<proteinExistence type="predicted"/>
<accession>A3V8X6</accession>
<comment type="caution">
    <text evidence="2">The sequence shown here is derived from an EMBL/GenBank/DDBJ whole genome shotgun (WGS) entry which is preliminary data.</text>
</comment>
<evidence type="ECO:0000256" key="1">
    <source>
        <dbReference type="SAM" id="MobiDB-lite"/>
    </source>
</evidence>
<protein>
    <submittedName>
        <fullName evidence="2">Uncharacterized protein</fullName>
    </submittedName>
</protein>
<reference evidence="2 3" key="1">
    <citation type="submission" date="2006-01" db="EMBL/GenBank/DDBJ databases">
        <authorList>
            <person name="Hagstrom A."/>
            <person name="Ferriera S."/>
            <person name="Johnson J."/>
            <person name="Kravitz S."/>
            <person name="Halpern A."/>
            <person name="Remington K."/>
            <person name="Beeson K."/>
            <person name="Tran B."/>
            <person name="Rogers Y.-H."/>
            <person name="Friedman R."/>
            <person name="Venter J.C."/>
        </authorList>
    </citation>
    <scope>NUCLEOTIDE SEQUENCE [LARGE SCALE GENOMIC DNA]</scope>
    <source>
        <strain evidence="2 3">SKA53</strain>
    </source>
</reference>
<dbReference type="HOGENOM" id="CLU_3272375_0_0_5"/>